<dbReference type="PANTHER" id="PTHR23313:SF0">
    <property type="entry name" value="TESTIS-EXPRESSED PROTEIN 9"/>
    <property type="match status" value="1"/>
</dbReference>
<keyword evidence="1" id="KW-0175">Coiled coil</keyword>
<evidence type="ECO:0000256" key="1">
    <source>
        <dbReference type="SAM" id="Coils"/>
    </source>
</evidence>
<reference evidence="3 4" key="2">
    <citation type="submission" date="2018-11" db="EMBL/GenBank/DDBJ databases">
        <authorList>
            <consortium name="Pathogen Informatics"/>
        </authorList>
    </citation>
    <scope>NUCLEOTIDE SEQUENCE [LARGE SCALE GENOMIC DNA]</scope>
    <source>
        <strain evidence="3 4">Egypt</strain>
    </source>
</reference>
<gene>
    <name evidence="3" type="ORF">ECPE_LOCUS15443</name>
</gene>
<evidence type="ECO:0000313" key="5">
    <source>
        <dbReference type="WBParaSite" id="ECPE_0001548301-mRNA-1"/>
    </source>
</evidence>
<reference evidence="5" key="1">
    <citation type="submission" date="2016-06" db="UniProtKB">
        <authorList>
            <consortium name="WormBaseParasite"/>
        </authorList>
    </citation>
    <scope>IDENTIFICATION</scope>
</reference>
<feature type="coiled-coil region" evidence="1">
    <location>
        <begin position="100"/>
        <end position="166"/>
    </location>
</feature>
<dbReference type="PANTHER" id="PTHR23313">
    <property type="entry name" value="TSEC1-RELATED"/>
    <property type="match status" value="1"/>
</dbReference>
<dbReference type="OrthoDB" id="269872at2759"/>
<dbReference type="Proteomes" id="UP000272942">
    <property type="component" value="Unassembled WGS sequence"/>
</dbReference>
<dbReference type="WBParaSite" id="ECPE_0001548301-mRNA-1">
    <property type="protein sequence ID" value="ECPE_0001548301-mRNA-1"/>
    <property type="gene ID" value="ECPE_0001548301"/>
</dbReference>
<name>A0A183B8A8_9TREM</name>
<keyword evidence="4" id="KW-1185">Reference proteome</keyword>
<keyword evidence="2" id="KW-0732">Signal</keyword>
<proteinExistence type="predicted"/>
<feature type="chain" id="PRO_5043138318" evidence="2">
    <location>
        <begin position="17"/>
        <end position="204"/>
    </location>
</feature>
<protein>
    <submittedName>
        <fullName evidence="5">Reverse transcriptase domain-containing protein</fullName>
    </submittedName>
</protein>
<feature type="signal peptide" evidence="2">
    <location>
        <begin position="1"/>
        <end position="16"/>
    </location>
</feature>
<dbReference type="EMBL" id="UZAN01060561">
    <property type="protein sequence ID" value="VDP92715.1"/>
    <property type="molecule type" value="Genomic_DNA"/>
</dbReference>
<sequence length="204" mass="22720">MMIVINLILVIALSSCEDSGIDLLPGGKLSDLQYADDIVLLSQDPGCKLQAFLNSLSTSVAMFGMRLAPSKCKMLLQDWFGPAPNLTLTGEDSESLKKSASQQAAELKSANTRLHRAAEETERLKAELDKVRSSAREGTDSLKHTIEKLTTDNRRLERQKAELLSAFKKQMRLIDVLRRQKYTVPQFGTGFVGSSHKDVRRMDH</sequence>
<organism evidence="5">
    <name type="scientific">Echinostoma caproni</name>
    <dbReference type="NCBI Taxonomy" id="27848"/>
    <lineage>
        <taxon>Eukaryota</taxon>
        <taxon>Metazoa</taxon>
        <taxon>Spiralia</taxon>
        <taxon>Lophotrochozoa</taxon>
        <taxon>Platyhelminthes</taxon>
        <taxon>Trematoda</taxon>
        <taxon>Digenea</taxon>
        <taxon>Plagiorchiida</taxon>
        <taxon>Echinostomata</taxon>
        <taxon>Echinostomatoidea</taxon>
        <taxon>Echinostomatidae</taxon>
        <taxon>Echinostoma</taxon>
    </lineage>
</organism>
<evidence type="ECO:0000313" key="3">
    <source>
        <dbReference type="EMBL" id="VDP92715.1"/>
    </source>
</evidence>
<evidence type="ECO:0000256" key="2">
    <source>
        <dbReference type="SAM" id="SignalP"/>
    </source>
</evidence>
<accession>A0A183B8A8</accession>
<dbReference type="AlphaFoldDB" id="A0A183B8A8"/>
<evidence type="ECO:0000313" key="4">
    <source>
        <dbReference type="Proteomes" id="UP000272942"/>
    </source>
</evidence>